<keyword evidence="14" id="KW-1185">Reference proteome</keyword>
<dbReference type="PROSITE" id="PS01182">
    <property type="entry name" value="GLYCOSYL_HYDROL_F35"/>
    <property type="match status" value="1"/>
</dbReference>
<dbReference type="Proteomes" id="UP001153620">
    <property type="component" value="Chromosome 3"/>
</dbReference>
<dbReference type="InterPro" id="IPR008979">
    <property type="entry name" value="Galactose-bd-like_sf"/>
</dbReference>
<sequence length="649" mass="74104">MTYKMTKLSIILLLLTYIMSSVKSQHTLSVNNVVPSRTFEIDYSNNTFLLDGKPFQFMGGSFHYFRALPETWQRKLRTMRAAGLHVVTTYVEWSLHNPKDDVYDFTGIADLEQFIQLAQQEDLLVILRPGPYICAERDMGGFPYWLLNKYPQIQLRTDDADYKLEVAKWYAVLMTRMQKFLYGNGGPIIMVQVENEYGSFYACDEKYKVWLRDETFKYTQGQAVLFSNDGPGMLRCGKIPDVFASLDFGAGDDKTIDSFWKTLRKFQKKGPLMNAEYYPGWLTHWQEDMQRVPTEPIVTSLEKMIKDGASVNFYMFYGGTNFGFTAGANDGGPGSYNSDVTSYDYDAPMTEAGDPTDKYMEIRKMIGKYFTLPDVPVPSPVPKTRLSDVQMKPISVLMDTNSRRHLSSYTVNGHTPLTFEALNQYSGFILYETKLPKVTRDPAQLKINDLRDRAYIYVNRQFVGVLSRENGINSIPLSLTLGDELQVLVENEGRINYGIANDFKGIVSDAVYNSMVLVNWTMTGYPFDEYEKVDNLITTLKRKYGNIPRTASAKSYLRSGPTIFYGEFTLKQSEIADTYFDPTTWGKGVLFINEFNLGRYWPLVGPQITLYVPKEILKVGSNKVLMIELEKAPEDGIIKFKDTPNLDGN</sequence>
<dbReference type="Gene3D" id="3.20.20.80">
    <property type="entry name" value="Glycosidases"/>
    <property type="match status" value="1"/>
</dbReference>
<keyword evidence="2 9" id="KW-0732">Signal</keyword>
<organism evidence="13 14">
    <name type="scientific">Chironomus riparius</name>
    <dbReference type="NCBI Taxonomy" id="315576"/>
    <lineage>
        <taxon>Eukaryota</taxon>
        <taxon>Metazoa</taxon>
        <taxon>Ecdysozoa</taxon>
        <taxon>Arthropoda</taxon>
        <taxon>Hexapoda</taxon>
        <taxon>Insecta</taxon>
        <taxon>Pterygota</taxon>
        <taxon>Neoptera</taxon>
        <taxon>Endopterygota</taxon>
        <taxon>Diptera</taxon>
        <taxon>Nematocera</taxon>
        <taxon>Chironomoidea</taxon>
        <taxon>Chironomidae</taxon>
        <taxon>Chironominae</taxon>
        <taxon>Chironomus</taxon>
    </lineage>
</organism>
<feature type="domain" description="Glycoside hydrolase 35 catalytic" evidence="10">
    <location>
        <begin position="47"/>
        <end position="368"/>
    </location>
</feature>
<dbReference type="PIRSF" id="PIRSF006336">
    <property type="entry name" value="B-gal"/>
    <property type="match status" value="1"/>
</dbReference>
<dbReference type="OrthoDB" id="1657402at2759"/>
<reference evidence="13" key="2">
    <citation type="submission" date="2022-10" db="EMBL/GenBank/DDBJ databases">
        <authorList>
            <consortium name="ENA_rothamsted_submissions"/>
            <consortium name="culmorum"/>
            <person name="King R."/>
        </authorList>
    </citation>
    <scope>NUCLEOTIDE SEQUENCE</scope>
</reference>
<comment type="catalytic activity">
    <reaction evidence="7">
        <text>Hydrolysis of terminal non-reducing beta-D-galactose residues in beta-D-galactosides.</text>
        <dbReference type="EC" id="3.2.1.23"/>
    </reaction>
</comment>
<dbReference type="Pfam" id="PF01301">
    <property type="entry name" value="Glyco_hydro_35"/>
    <property type="match status" value="1"/>
</dbReference>
<dbReference type="SUPFAM" id="SSF49785">
    <property type="entry name" value="Galactose-binding domain-like"/>
    <property type="match status" value="1"/>
</dbReference>
<dbReference type="InterPro" id="IPR017853">
    <property type="entry name" value="GH"/>
</dbReference>
<feature type="signal peptide" evidence="9">
    <location>
        <begin position="1"/>
        <end position="24"/>
    </location>
</feature>
<dbReference type="EMBL" id="OU895879">
    <property type="protein sequence ID" value="CAG9808802.1"/>
    <property type="molecule type" value="Genomic_DNA"/>
</dbReference>
<dbReference type="InterPro" id="IPR048912">
    <property type="entry name" value="BetaGal1-like_ABD1"/>
</dbReference>
<evidence type="ECO:0000256" key="9">
    <source>
        <dbReference type="SAM" id="SignalP"/>
    </source>
</evidence>
<dbReference type="InterPro" id="IPR001944">
    <property type="entry name" value="Glycoside_Hdrlase_35"/>
</dbReference>
<gene>
    <name evidence="13" type="ORF">CHIRRI_LOCUS11638</name>
</gene>
<protein>
    <recommendedName>
        <fullName evidence="7">Beta-galactosidase</fullName>
        <ecNumber evidence="7">3.2.1.23</ecNumber>
    </recommendedName>
</protein>
<dbReference type="InterPro" id="IPR031330">
    <property type="entry name" value="Gly_Hdrlase_35_cat"/>
</dbReference>
<feature type="active site" description="Nucleophile" evidence="6">
    <location>
        <position position="276"/>
    </location>
</feature>
<evidence type="ECO:0000256" key="6">
    <source>
        <dbReference type="PIRSR" id="PIRSR006336-1"/>
    </source>
</evidence>
<evidence type="ECO:0000256" key="5">
    <source>
        <dbReference type="ARBA" id="ARBA00023295"/>
    </source>
</evidence>
<dbReference type="FunFam" id="2.60.120.260:FF:000148">
    <property type="entry name" value="Beta-galactosidase, putative"/>
    <property type="match status" value="1"/>
</dbReference>
<evidence type="ECO:0000256" key="4">
    <source>
        <dbReference type="ARBA" id="ARBA00023180"/>
    </source>
</evidence>
<feature type="chain" id="PRO_5040369951" description="Beta-galactosidase" evidence="9">
    <location>
        <begin position="25"/>
        <end position="649"/>
    </location>
</feature>
<reference evidence="13" key="1">
    <citation type="submission" date="2022-01" db="EMBL/GenBank/DDBJ databases">
        <authorList>
            <person name="King R."/>
        </authorList>
    </citation>
    <scope>NUCLEOTIDE SEQUENCE</scope>
</reference>
<dbReference type="PANTHER" id="PTHR23421">
    <property type="entry name" value="BETA-GALACTOSIDASE RELATED"/>
    <property type="match status" value="1"/>
</dbReference>
<evidence type="ECO:0000259" key="10">
    <source>
        <dbReference type="Pfam" id="PF01301"/>
    </source>
</evidence>
<dbReference type="GO" id="GO:0005975">
    <property type="term" value="P:carbohydrate metabolic process"/>
    <property type="evidence" value="ECO:0007669"/>
    <property type="project" value="InterPro"/>
</dbReference>
<evidence type="ECO:0000256" key="1">
    <source>
        <dbReference type="ARBA" id="ARBA00009809"/>
    </source>
</evidence>
<evidence type="ECO:0000313" key="14">
    <source>
        <dbReference type="Proteomes" id="UP001153620"/>
    </source>
</evidence>
<dbReference type="InterPro" id="IPR019801">
    <property type="entry name" value="Glyco_hydro_35_CS"/>
</dbReference>
<dbReference type="GO" id="GO:0004565">
    <property type="term" value="F:beta-galactosidase activity"/>
    <property type="evidence" value="ECO:0007669"/>
    <property type="project" value="UniProtKB-EC"/>
</dbReference>
<evidence type="ECO:0000256" key="2">
    <source>
        <dbReference type="ARBA" id="ARBA00022729"/>
    </source>
</evidence>
<comment type="similarity">
    <text evidence="1 8">Belongs to the glycosyl hydrolase 35 family.</text>
</comment>
<dbReference type="Pfam" id="PF21317">
    <property type="entry name" value="BetaGal_ABD_1"/>
    <property type="match status" value="1"/>
</dbReference>
<dbReference type="AlphaFoldDB" id="A0A9N9WWK0"/>
<dbReference type="Gene3D" id="2.60.120.260">
    <property type="entry name" value="Galactose-binding domain-like"/>
    <property type="match status" value="2"/>
</dbReference>
<feature type="domain" description="Beta-galactosidase galactose-binding" evidence="12">
    <location>
        <begin position="561"/>
        <end position="622"/>
    </location>
</feature>
<keyword evidence="3 7" id="KW-0378">Hydrolase</keyword>
<dbReference type="SUPFAM" id="SSF51445">
    <property type="entry name" value="(Trans)glycosidases"/>
    <property type="match status" value="1"/>
</dbReference>
<dbReference type="Pfam" id="PF21467">
    <property type="entry name" value="BetaGal_gal-bd"/>
    <property type="match status" value="1"/>
</dbReference>
<dbReference type="FunFam" id="3.20.20.80:FF:000017">
    <property type="entry name" value="Beta-galactosidase"/>
    <property type="match status" value="1"/>
</dbReference>
<keyword evidence="5 7" id="KW-0326">Glycosidase</keyword>
<dbReference type="PRINTS" id="PR00742">
    <property type="entry name" value="GLHYDRLASE35"/>
</dbReference>
<evidence type="ECO:0000256" key="3">
    <source>
        <dbReference type="ARBA" id="ARBA00022801"/>
    </source>
</evidence>
<evidence type="ECO:0000259" key="12">
    <source>
        <dbReference type="Pfam" id="PF21467"/>
    </source>
</evidence>
<name>A0A9N9WWK0_9DIPT</name>
<dbReference type="EC" id="3.2.1.23" evidence="7"/>
<evidence type="ECO:0000259" key="11">
    <source>
        <dbReference type="Pfam" id="PF21317"/>
    </source>
</evidence>
<feature type="domain" description="Beta-galactosidase 1-like first all-beta" evidence="11">
    <location>
        <begin position="416"/>
        <end position="523"/>
    </location>
</feature>
<evidence type="ECO:0000313" key="13">
    <source>
        <dbReference type="EMBL" id="CAG9808802.1"/>
    </source>
</evidence>
<evidence type="ECO:0000256" key="8">
    <source>
        <dbReference type="RuleBase" id="RU003679"/>
    </source>
</evidence>
<feature type="active site" description="Proton donor" evidence="6">
    <location>
        <position position="196"/>
    </location>
</feature>
<evidence type="ECO:0000256" key="7">
    <source>
        <dbReference type="RuleBase" id="RU000675"/>
    </source>
</evidence>
<accession>A0A9N9WWK0</accession>
<proteinExistence type="inferred from homology"/>
<dbReference type="InterPro" id="IPR048913">
    <property type="entry name" value="BetaGal_gal-bd"/>
</dbReference>
<keyword evidence="4" id="KW-0325">Glycoprotein</keyword>
<dbReference type="InterPro" id="IPR026283">
    <property type="entry name" value="B-gal_1-like"/>
</dbReference>